<keyword evidence="3" id="KW-1185">Reference proteome</keyword>
<evidence type="ECO:0000313" key="2">
    <source>
        <dbReference type="EMBL" id="PWA63375.1"/>
    </source>
</evidence>
<dbReference type="OrthoDB" id="68056at2759"/>
<dbReference type="STRING" id="35608.A0A2U1MQ25"/>
<dbReference type="GO" id="GO:0005524">
    <property type="term" value="F:ATP binding"/>
    <property type="evidence" value="ECO:0007669"/>
    <property type="project" value="InterPro"/>
</dbReference>
<evidence type="ECO:0000313" key="3">
    <source>
        <dbReference type="Proteomes" id="UP000245207"/>
    </source>
</evidence>
<dbReference type="Proteomes" id="UP000245207">
    <property type="component" value="Unassembled WGS sequence"/>
</dbReference>
<name>A0A2U1MQ25_ARTAN</name>
<dbReference type="AlphaFoldDB" id="A0A2U1MQ25"/>
<dbReference type="GO" id="GO:0005737">
    <property type="term" value="C:cytoplasm"/>
    <property type="evidence" value="ECO:0007669"/>
    <property type="project" value="InterPro"/>
</dbReference>
<gene>
    <name evidence="2" type="ORF">CTI12_AA329570</name>
</gene>
<dbReference type="EMBL" id="PKPP01004652">
    <property type="protein sequence ID" value="PWA63375.1"/>
    <property type="molecule type" value="Genomic_DNA"/>
</dbReference>
<proteinExistence type="predicted"/>
<protein>
    <submittedName>
        <fullName evidence="2">Arginyl-tRNA synthetase, class Ic</fullName>
    </submittedName>
</protein>
<reference evidence="2 3" key="1">
    <citation type="journal article" date="2018" name="Mol. Plant">
        <title>The genome of Artemisia annua provides insight into the evolution of Asteraceae family and artemisinin biosynthesis.</title>
        <authorList>
            <person name="Shen Q."/>
            <person name="Zhang L."/>
            <person name="Liao Z."/>
            <person name="Wang S."/>
            <person name="Yan T."/>
            <person name="Shi P."/>
            <person name="Liu M."/>
            <person name="Fu X."/>
            <person name="Pan Q."/>
            <person name="Wang Y."/>
            <person name="Lv Z."/>
            <person name="Lu X."/>
            <person name="Zhang F."/>
            <person name="Jiang W."/>
            <person name="Ma Y."/>
            <person name="Chen M."/>
            <person name="Hao X."/>
            <person name="Li L."/>
            <person name="Tang Y."/>
            <person name="Lv G."/>
            <person name="Zhou Y."/>
            <person name="Sun X."/>
            <person name="Brodelius P.E."/>
            <person name="Rose J.K.C."/>
            <person name="Tang K."/>
        </authorList>
    </citation>
    <scope>NUCLEOTIDE SEQUENCE [LARGE SCALE GENOMIC DNA]</scope>
    <source>
        <strain evidence="3">cv. Huhao1</strain>
        <tissue evidence="2">Leaf</tissue>
    </source>
</reference>
<sequence length="79" mass="8678">MADENVDDIVSFKQKITNLVEASLRVTFPNGPNVVPLIAPCAKKDAGDYQCNNAMSLWPRIRNMGTEFTGPEPIGQDNL</sequence>
<keyword evidence="2" id="KW-0030">Aminoacyl-tRNA synthetase</keyword>
<dbReference type="Gene3D" id="3.30.1360.70">
    <property type="entry name" value="Arginyl tRNA synthetase N-terminal domain"/>
    <property type="match status" value="1"/>
</dbReference>
<comment type="caution">
    <text evidence="2">The sequence shown here is derived from an EMBL/GenBank/DDBJ whole genome shotgun (WGS) entry which is preliminary data.</text>
</comment>
<dbReference type="InterPro" id="IPR036695">
    <property type="entry name" value="Arg-tRNA-synth_N_sf"/>
</dbReference>
<dbReference type="Pfam" id="PF03485">
    <property type="entry name" value="Arg_tRNA_synt_N"/>
    <property type="match status" value="1"/>
</dbReference>
<evidence type="ECO:0000259" key="1">
    <source>
        <dbReference type="Pfam" id="PF03485"/>
    </source>
</evidence>
<dbReference type="InterPro" id="IPR005148">
    <property type="entry name" value="Arg-tRNA-synth_N"/>
</dbReference>
<dbReference type="GO" id="GO:0004814">
    <property type="term" value="F:arginine-tRNA ligase activity"/>
    <property type="evidence" value="ECO:0007669"/>
    <property type="project" value="InterPro"/>
</dbReference>
<organism evidence="2 3">
    <name type="scientific">Artemisia annua</name>
    <name type="common">Sweet wormwood</name>
    <dbReference type="NCBI Taxonomy" id="35608"/>
    <lineage>
        <taxon>Eukaryota</taxon>
        <taxon>Viridiplantae</taxon>
        <taxon>Streptophyta</taxon>
        <taxon>Embryophyta</taxon>
        <taxon>Tracheophyta</taxon>
        <taxon>Spermatophyta</taxon>
        <taxon>Magnoliopsida</taxon>
        <taxon>eudicotyledons</taxon>
        <taxon>Gunneridae</taxon>
        <taxon>Pentapetalae</taxon>
        <taxon>asterids</taxon>
        <taxon>campanulids</taxon>
        <taxon>Asterales</taxon>
        <taxon>Asteraceae</taxon>
        <taxon>Asteroideae</taxon>
        <taxon>Anthemideae</taxon>
        <taxon>Artemisiinae</taxon>
        <taxon>Artemisia</taxon>
    </lineage>
</organism>
<feature type="domain" description="Arginyl tRNA synthetase N-terminal" evidence="1">
    <location>
        <begin position="15"/>
        <end position="61"/>
    </location>
</feature>
<keyword evidence="2" id="KW-0436">Ligase</keyword>
<dbReference type="GO" id="GO:0006420">
    <property type="term" value="P:arginyl-tRNA aminoacylation"/>
    <property type="evidence" value="ECO:0007669"/>
    <property type="project" value="InterPro"/>
</dbReference>
<accession>A0A2U1MQ25</accession>